<proteinExistence type="predicted"/>
<accession>A0A371FK53</accession>
<dbReference type="AlphaFoldDB" id="A0A371FK53"/>
<evidence type="ECO:0000313" key="1">
    <source>
        <dbReference type="EMBL" id="RDX78664.1"/>
    </source>
</evidence>
<dbReference type="EMBL" id="QJKJ01008791">
    <property type="protein sequence ID" value="RDX78664.1"/>
    <property type="molecule type" value="Genomic_DNA"/>
</dbReference>
<gene>
    <name evidence="1" type="ORF">CR513_41028</name>
</gene>
<evidence type="ECO:0000313" key="2">
    <source>
        <dbReference type="Proteomes" id="UP000257109"/>
    </source>
</evidence>
<reference evidence="1" key="1">
    <citation type="submission" date="2018-05" db="EMBL/GenBank/DDBJ databases">
        <title>Draft genome of Mucuna pruriens seed.</title>
        <authorList>
            <person name="Nnadi N.E."/>
            <person name="Vos R."/>
            <person name="Hasami M.H."/>
            <person name="Devisetty U.K."/>
            <person name="Aguiy J.C."/>
        </authorList>
    </citation>
    <scope>NUCLEOTIDE SEQUENCE [LARGE SCALE GENOMIC DNA]</scope>
    <source>
        <strain evidence="1">JCA_2017</strain>
    </source>
</reference>
<name>A0A371FK53_MUCPR</name>
<sequence>MVTIFIDTLPSPYYDKVVGSVTSNFVDLVVVGERIELGIRRGKLAQASSSVGFAKKLLSEKKKGKGNAILIELFFPQGKKARSTVAHASSPPTLYVPPYQSRTDIGVATILGPAQQSARRPPRTLTSILMTYT</sequence>
<keyword evidence="2" id="KW-1185">Reference proteome</keyword>
<comment type="caution">
    <text evidence="1">The sequence shown here is derived from an EMBL/GenBank/DDBJ whole genome shotgun (WGS) entry which is preliminary data.</text>
</comment>
<protein>
    <submittedName>
        <fullName evidence="1">Uncharacterized protein</fullName>
    </submittedName>
</protein>
<organism evidence="1 2">
    <name type="scientific">Mucuna pruriens</name>
    <name type="common">Velvet bean</name>
    <name type="synonym">Dolichos pruriens</name>
    <dbReference type="NCBI Taxonomy" id="157652"/>
    <lineage>
        <taxon>Eukaryota</taxon>
        <taxon>Viridiplantae</taxon>
        <taxon>Streptophyta</taxon>
        <taxon>Embryophyta</taxon>
        <taxon>Tracheophyta</taxon>
        <taxon>Spermatophyta</taxon>
        <taxon>Magnoliopsida</taxon>
        <taxon>eudicotyledons</taxon>
        <taxon>Gunneridae</taxon>
        <taxon>Pentapetalae</taxon>
        <taxon>rosids</taxon>
        <taxon>fabids</taxon>
        <taxon>Fabales</taxon>
        <taxon>Fabaceae</taxon>
        <taxon>Papilionoideae</taxon>
        <taxon>50 kb inversion clade</taxon>
        <taxon>NPAAA clade</taxon>
        <taxon>indigoferoid/millettioid clade</taxon>
        <taxon>Phaseoleae</taxon>
        <taxon>Mucuna</taxon>
    </lineage>
</organism>
<dbReference type="Proteomes" id="UP000257109">
    <property type="component" value="Unassembled WGS sequence"/>
</dbReference>
<feature type="non-terminal residue" evidence="1">
    <location>
        <position position="1"/>
    </location>
</feature>